<proteinExistence type="predicted"/>
<accession>A0A1Z4MVZ3</accession>
<organism evidence="2 3">
    <name type="scientific">Tolypothrix tenuis PCC 7101</name>
    <dbReference type="NCBI Taxonomy" id="231146"/>
    <lineage>
        <taxon>Bacteria</taxon>
        <taxon>Bacillati</taxon>
        <taxon>Cyanobacteriota</taxon>
        <taxon>Cyanophyceae</taxon>
        <taxon>Nostocales</taxon>
        <taxon>Tolypothrichaceae</taxon>
        <taxon>Tolypothrix</taxon>
    </lineage>
</organism>
<protein>
    <recommendedName>
        <fullName evidence="4">TrbI/VirB10 family protein</fullName>
    </recommendedName>
</protein>
<reference evidence="2 3" key="1">
    <citation type="submission" date="2017-06" db="EMBL/GenBank/DDBJ databases">
        <title>Genome sequencing of cyanobaciteial culture collection at National Institute for Environmental Studies (NIES).</title>
        <authorList>
            <person name="Hirose Y."/>
            <person name="Shimura Y."/>
            <person name="Fujisawa T."/>
            <person name="Nakamura Y."/>
            <person name="Kawachi M."/>
        </authorList>
    </citation>
    <scope>NUCLEOTIDE SEQUENCE [LARGE SCALE GENOMIC DNA]</scope>
    <source>
        <strain evidence="2 3">NIES-37</strain>
    </source>
</reference>
<sequence length="531" mass="56800">MLISSESPPQDLVLLKSDNSPLEVHSDEWESRIAQLVGFEDESASVDTEAVSEAAELQSSLPEPSEVKTEQSLSSNPFAKLGVVSTATLAIVLVAGAFLSQLMGSNQKPKKNIIVSPEMQPTTTKDSISEDLAAEVETLKTKLALTEQADAIKLAQQKLRSGKLISASQVANQRNSQPDTFPDRRTVLPIIPTSPLPPSAVNAPRVVTVERIVRPPYPQQTPFPLPSLLPQPIVTNPNPQPLINVTPSPTPNPLQEWAKLAKLGSYGQVAVTNTSNVNATTPINQRNEPVPQQANNPQSEQPRQQTSVVSQVSSQSPKSIAIGSSAKAVLATAVFGETSKSSNNDDKNVFVVRLKEPLKAVDGAIAIPANTELLAELGSLSEQGLLQLKVVKIIAKENGNLTERSLPENAMVVRAPQGRPLIANQYPNRGSSILGMDIGLFVLGGLGKAAELTNRTESQVVTTNAGGTIISNTNPQRNIWAGVLEGGMNTVVPQITQRNQQAIAQMSQRSNVWFLPAGTAVEIYVNQLMQL</sequence>
<feature type="compositionally biased region" description="Polar residues" evidence="1">
    <location>
        <begin position="282"/>
        <end position="303"/>
    </location>
</feature>
<dbReference type="AlphaFoldDB" id="A0A1Z4MVZ3"/>
<dbReference type="Pfam" id="PF03743">
    <property type="entry name" value="TrbI"/>
    <property type="match status" value="1"/>
</dbReference>
<evidence type="ECO:0000313" key="3">
    <source>
        <dbReference type="Proteomes" id="UP000218785"/>
    </source>
</evidence>
<name>A0A1Z4MVZ3_9CYAN</name>
<evidence type="ECO:0008006" key="4">
    <source>
        <dbReference type="Google" id="ProtNLM"/>
    </source>
</evidence>
<dbReference type="KEGG" id="ttq:NIES37_15550"/>
<evidence type="ECO:0000256" key="1">
    <source>
        <dbReference type="SAM" id="MobiDB-lite"/>
    </source>
</evidence>
<feature type="region of interest" description="Disordered" evidence="1">
    <location>
        <begin position="277"/>
        <end position="314"/>
    </location>
</feature>
<keyword evidence="3" id="KW-1185">Reference proteome</keyword>
<dbReference type="EMBL" id="AP018248">
    <property type="protein sequence ID" value="BAY97613.1"/>
    <property type="molecule type" value="Genomic_DNA"/>
</dbReference>
<gene>
    <name evidence="2" type="ORF">NIES37_15550</name>
</gene>
<feature type="region of interest" description="Disordered" evidence="1">
    <location>
        <begin position="44"/>
        <end position="72"/>
    </location>
</feature>
<dbReference type="InterPro" id="IPR005498">
    <property type="entry name" value="T4SS_VirB10/TraB/TrbI"/>
</dbReference>
<dbReference type="Proteomes" id="UP000218785">
    <property type="component" value="Chromosome"/>
</dbReference>
<evidence type="ECO:0000313" key="2">
    <source>
        <dbReference type="EMBL" id="BAY97613.1"/>
    </source>
</evidence>
<feature type="compositionally biased region" description="Low complexity" evidence="1">
    <location>
        <begin position="304"/>
        <end position="314"/>
    </location>
</feature>